<feature type="transmembrane region" description="Helical" evidence="1">
    <location>
        <begin position="5"/>
        <end position="22"/>
    </location>
</feature>
<dbReference type="Proteomes" id="UP000236291">
    <property type="component" value="Unassembled WGS sequence"/>
</dbReference>
<evidence type="ECO:0000313" key="2">
    <source>
        <dbReference type="EMBL" id="PNX92696.1"/>
    </source>
</evidence>
<organism evidence="2 3">
    <name type="scientific">Trifolium pratense</name>
    <name type="common">Red clover</name>
    <dbReference type="NCBI Taxonomy" id="57577"/>
    <lineage>
        <taxon>Eukaryota</taxon>
        <taxon>Viridiplantae</taxon>
        <taxon>Streptophyta</taxon>
        <taxon>Embryophyta</taxon>
        <taxon>Tracheophyta</taxon>
        <taxon>Spermatophyta</taxon>
        <taxon>Magnoliopsida</taxon>
        <taxon>eudicotyledons</taxon>
        <taxon>Gunneridae</taxon>
        <taxon>Pentapetalae</taxon>
        <taxon>rosids</taxon>
        <taxon>fabids</taxon>
        <taxon>Fabales</taxon>
        <taxon>Fabaceae</taxon>
        <taxon>Papilionoideae</taxon>
        <taxon>50 kb inversion clade</taxon>
        <taxon>NPAAA clade</taxon>
        <taxon>Hologalegina</taxon>
        <taxon>IRL clade</taxon>
        <taxon>Trifolieae</taxon>
        <taxon>Trifolium</taxon>
    </lineage>
</organism>
<proteinExistence type="predicted"/>
<keyword evidence="1" id="KW-0472">Membrane</keyword>
<keyword evidence="1" id="KW-0812">Transmembrane</keyword>
<keyword evidence="1" id="KW-1133">Transmembrane helix</keyword>
<gene>
    <name evidence="2" type="ORF">L195_g015837</name>
</gene>
<dbReference type="AlphaFoldDB" id="A0A2K3MPI3"/>
<reference evidence="2 3" key="1">
    <citation type="journal article" date="2014" name="Am. J. Bot.">
        <title>Genome assembly and annotation for red clover (Trifolium pratense; Fabaceae).</title>
        <authorList>
            <person name="Istvanek J."/>
            <person name="Jaros M."/>
            <person name="Krenek A."/>
            <person name="Repkova J."/>
        </authorList>
    </citation>
    <scope>NUCLEOTIDE SEQUENCE [LARGE SCALE GENOMIC DNA]</scope>
    <source>
        <strain evidence="3">cv. Tatra</strain>
        <tissue evidence="2">Young leaves</tissue>
    </source>
</reference>
<comment type="caution">
    <text evidence="2">The sequence shown here is derived from an EMBL/GenBank/DDBJ whole genome shotgun (WGS) entry which is preliminary data.</text>
</comment>
<feature type="transmembrane region" description="Helical" evidence="1">
    <location>
        <begin position="66"/>
        <end position="84"/>
    </location>
</feature>
<evidence type="ECO:0000313" key="3">
    <source>
        <dbReference type="Proteomes" id="UP000236291"/>
    </source>
</evidence>
<feature type="transmembrane region" description="Helical" evidence="1">
    <location>
        <begin position="34"/>
        <end position="54"/>
    </location>
</feature>
<reference evidence="2 3" key="2">
    <citation type="journal article" date="2017" name="Front. Plant Sci.">
        <title>Gene Classification and Mining of Molecular Markers Useful in Red Clover (Trifolium pratense) Breeding.</title>
        <authorList>
            <person name="Istvanek J."/>
            <person name="Dluhosova J."/>
            <person name="Dluhos P."/>
            <person name="Patkova L."/>
            <person name="Nedelnik J."/>
            <person name="Repkova J."/>
        </authorList>
    </citation>
    <scope>NUCLEOTIDE SEQUENCE [LARGE SCALE GENOMIC DNA]</scope>
    <source>
        <strain evidence="3">cv. Tatra</strain>
        <tissue evidence="2">Young leaves</tissue>
    </source>
</reference>
<feature type="transmembrane region" description="Helical" evidence="1">
    <location>
        <begin position="90"/>
        <end position="109"/>
    </location>
</feature>
<dbReference type="EMBL" id="ASHM01010826">
    <property type="protein sequence ID" value="PNX92696.1"/>
    <property type="molecule type" value="Genomic_DNA"/>
</dbReference>
<evidence type="ECO:0000256" key="1">
    <source>
        <dbReference type="SAM" id="Phobius"/>
    </source>
</evidence>
<name>A0A2K3MPI3_TRIPR</name>
<sequence length="140" mass="16067">MRASWLAFSVLHLLFISFYFWLHTEPDILKQSHYVLDMLFVMSELLCFSFYLIADMPRPDEKLALDYAYTVIANGLMSITLAAYFDCPFILNGAEFIWLPLAGYMIGCIKNDIRRHFISKFIQTLNSSSSHSDPSSSSSN</sequence>
<accession>A0A2K3MPI3</accession>
<protein>
    <submittedName>
        <fullName evidence="2">Uncharacterized protein</fullName>
    </submittedName>
</protein>